<dbReference type="InterPro" id="IPR014002">
    <property type="entry name" value="Agenet_dom_plant"/>
</dbReference>
<evidence type="ECO:0000313" key="4">
    <source>
        <dbReference type="Proteomes" id="UP000238479"/>
    </source>
</evidence>
<reference evidence="3 4" key="1">
    <citation type="journal article" date="2018" name="Nat. Genet.">
        <title>The Rosa genome provides new insights in the design of modern roses.</title>
        <authorList>
            <person name="Bendahmane M."/>
        </authorList>
    </citation>
    <scope>NUCLEOTIDE SEQUENCE [LARGE SCALE GENOMIC DNA]</scope>
    <source>
        <strain evidence="4">cv. Old Blush</strain>
    </source>
</reference>
<evidence type="ECO:0000256" key="1">
    <source>
        <dbReference type="SAM" id="MobiDB-lite"/>
    </source>
</evidence>
<dbReference type="InterPro" id="IPR008395">
    <property type="entry name" value="Agenet-like_dom"/>
</dbReference>
<feature type="domain" description="Agenet" evidence="2">
    <location>
        <begin position="15"/>
        <end position="79"/>
    </location>
</feature>
<dbReference type="Proteomes" id="UP000238479">
    <property type="component" value="Chromosome 7"/>
</dbReference>
<dbReference type="AlphaFoldDB" id="A0A2P6PDU1"/>
<dbReference type="PANTHER" id="PTHR31917">
    <property type="entry name" value="AGENET DOMAIN-CONTAINING PROTEIN-RELATED"/>
    <property type="match status" value="1"/>
</dbReference>
<dbReference type="Gramene" id="PRQ20095">
    <property type="protein sequence ID" value="PRQ20095"/>
    <property type="gene ID" value="RchiOBHm_Chr7g0224411"/>
</dbReference>
<organism evidence="3 4">
    <name type="scientific">Rosa chinensis</name>
    <name type="common">China rose</name>
    <dbReference type="NCBI Taxonomy" id="74649"/>
    <lineage>
        <taxon>Eukaryota</taxon>
        <taxon>Viridiplantae</taxon>
        <taxon>Streptophyta</taxon>
        <taxon>Embryophyta</taxon>
        <taxon>Tracheophyta</taxon>
        <taxon>Spermatophyta</taxon>
        <taxon>Magnoliopsida</taxon>
        <taxon>eudicotyledons</taxon>
        <taxon>Gunneridae</taxon>
        <taxon>Pentapetalae</taxon>
        <taxon>rosids</taxon>
        <taxon>fabids</taxon>
        <taxon>Rosales</taxon>
        <taxon>Rosaceae</taxon>
        <taxon>Rosoideae</taxon>
        <taxon>Rosoideae incertae sedis</taxon>
        <taxon>Rosa</taxon>
    </lineage>
</organism>
<feature type="region of interest" description="Disordered" evidence="1">
    <location>
        <begin position="321"/>
        <end position="346"/>
    </location>
</feature>
<proteinExistence type="predicted"/>
<evidence type="ECO:0000313" key="3">
    <source>
        <dbReference type="EMBL" id="PRQ20095.1"/>
    </source>
</evidence>
<dbReference type="PANTHER" id="PTHR31917:SF147">
    <property type="entry name" value="AGENET DOMAIN-CONTAINING PROTEIN"/>
    <property type="match status" value="1"/>
</dbReference>
<evidence type="ECO:0000259" key="2">
    <source>
        <dbReference type="SMART" id="SM00743"/>
    </source>
</evidence>
<keyword evidence="4" id="KW-1185">Reference proteome</keyword>
<protein>
    <submittedName>
        <fullName evidence="3">Putative Agenet-like domain-containing protein</fullName>
    </submittedName>
</protein>
<accession>A0A2P6PDU1</accession>
<dbReference type="EMBL" id="PDCK01000045">
    <property type="protein sequence ID" value="PRQ20095.1"/>
    <property type="molecule type" value="Genomic_DNA"/>
</dbReference>
<sequence length="346" mass="40156">MAASESRKRKQPTHRKLLRNAKVEMRSEEEGFQGSWHPGTVISVDCKRRRHVQYHHFLNDHGDSLVDVVSVSPILDGIDSGNVDRTCYRGNIRPLPPKIELSKSRLQYGLCVDVFHNDAWWEGVIFDHDADSEERMIFFPDLGDELKTGIDTLRITQDWDEVTDNWRQRGIWVFLELIQKYKQEWYIAGVSLKQIWYDVRDKEGFEEQIKEWTCPIRDVWEELVVMVIDDNINITVDTLLGFLDLPRCMSPEAEKSQVELDSAGFVSDANLNPLSWSCDQFLKNPKSEMVVPFPDVTKCILPLEDKNRLSCNRVYSRKRTGSLKRRLGTPQMSTPSTTSEGRYQVM</sequence>
<dbReference type="STRING" id="74649.A0A2P6PDU1"/>
<dbReference type="Pfam" id="PF05641">
    <property type="entry name" value="Agenet"/>
    <property type="match status" value="1"/>
</dbReference>
<dbReference type="OMA" id="KLQIDEW"/>
<feature type="compositionally biased region" description="Polar residues" evidence="1">
    <location>
        <begin position="330"/>
        <end position="346"/>
    </location>
</feature>
<feature type="domain" description="Agenet" evidence="2">
    <location>
        <begin position="104"/>
        <end position="161"/>
    </location>
</feature>
<comment type="caution">
    <text evidence="3">The sequence shown here is derived from an EMBL/GenBank/DDBJ whole genome shotgun (WGS) entry which is preliminary data.</text>
</comment>
<gene>
    <name evidence="3" type="ORF">RchiOBHm_Chr7g0224411</name>
</gene>
<name>A0A2P6PDU1_ROSCH</name>
<dbReference type="SMART" id="SM00743">
    <property type="entry name" value="Agenet"/>
    <property type="match status" value="2"/>
</dbReference>